<dbReference type="InParanoid" id="A0A212EYP8"/>
<protein>
    <submittedName>
        <fullName evidence="1">Uncharacterized protein</fullName>
    </submittedName>
</protein>
<sequence length="106" mass="11508">MLTVTSSVMSYTSHDYGLLSQLLLMILQRRPASLPGVVSASDESNILVLCTSPCGRDALPQLLPSELLESVQLTARQRLVTRPRTLVQAVLSINLSNSASPFRLIS</sequence>
<reference evidence="1 2" key="1">
    <citation type="journal article" date="2011" name="Cell">
        <title>The monarch butterfly genome yields insights into long-distance migration.</title>
        <authorList>
            <person name="Zhan S."/>
            <person name="Merlin C."/>
            <person name="Boore J.L."/>
            <person name="Reppert S.M."/>
        </authorList>
    </citation>
    <scope>NUCLEOTIDE SEQUENCE [LARGE SCALE GENOMIC DNA]</scope>
    <source>
        <strain evidence="1">F-2</strain>
    </source>
</reference>
<name>A0A212EYP8_DANPL</name>
<keyword evidence="2" id="KW-1185">Reference proteome</keyword>
<dbReference type="EMBL" id="AGBW02011451">
    <property type="protein sequence ID" value="OWR46623.1"/>
    <property type="molecule type" value="Genomic_DNA"/>
</dbReference>
<comment type="caution">
    <text evidence="1">The sequence shown here is derived from an EMBL/GenBank/DDBJ whole genome shotgun (WGS) entry which is preliminary data.</text>
</comment>
<evidence type="ECO:0000313" key="2">
    <source>
        <dbReference type="Proteomes" id="UP000007151"/>
    </source>
</evidence>
<dbReference type="Proteomes" id="UP000007151">
    <property type="component" value="Unassembled WGS sequence"/>
</dbReference>
<proteinExistence type="predicted"/>
<dbReference type="AlphaFoldDB" id="A0A212EYP8"/>
<dbReference type="KEGG" id="dpl:KGM_214992"/>
<organism evidence="1 2">
    <name type="scientific">Danaus plexippus plexippus</name>
    <dbReference type="NCBI Taxonomy" id="278856"/>
    <lineage>
        <taxon>Eukaryota</taxon>
        <taxon>Metazoa</taxon>
        <taxon>Ecdysozoa</taxon>
        <taxon>Arthropoda</taxon>
        <taxon>Hexapoda</taxon>
        <taxon>Insecta</taxon>
        <taxon>Pterygota</taxon>
        <taxon>Neoptera</taxon>
        <taxon>Endopterygota</taxon>
        <taxon>Lepidoptera</taxon>
        <taxon>Glossata</taxon>
        <taxon>Ditrysia</taxon>
        <taxon>Papilionoidea</taxon>
        <taxon>Nymphalidae</taxon>
        <taxon>Danainae</taxon>
        <taxon>Danaini</taxon>
        <taxon>Danaina</taxon>
        <taxon>Danaus</taxon>
        <taxon>Danaus</taxon>
    </lineage>
</organism>
<gene>
    <name evidence="1" type="ORF">KGM_214992</name>
</gene>
<accession>A0A212EYP8</accession>
<evidence type="ECO:0000313" key="1">
    <source>
        <dbReference type="EMBL" id="OWR46623.1"/>
    </source>
</evidence>